<sequence length="222" mass="24112">MATLQEVHKFVTDNDITSFVKAIEANPSLLSKADADGRTPIFWALSEVQNMDIVAEILKVGKNPESKFDINHADEAGYTALHIGAALGSPYTTPLLPSKPKIDVETNNKQTPMYLAVTNDHPHAVRFLLKEGANVGHKDIRQITPLMRAAAIGTPELVQVLLDFKAPVNATDANGWTALHFAYSEGRTEAIKMLLEAGADKSITDKEGKTAEQVAATGYKFE</sequence>
<gene>
    <name evidence="4" type="ORF">DASB73_017610</name>
</gene>
<evidence type="ECO:0000256" key="2">
    <source>
        <dbReference type="ARBA" id="ARBA00023043"/>
    </source>
</evidence>
<dbReference type="Gene3D" id="1.25.40.20">
    <property type="entry name" value="Ankyrin repeat-containing domain"/>
    <property type="match status" value="1"/>
</dbReference>
<feature type="repeat" description="ANK" evidence="3">
    <location>
        <begin position="141"/>
        <end position="173"/>
    </location>
</feature>
<accession>A0AAV5RJB2</accession>
<protein>
    <submittedName>
        <fullName evidence="4">Nas6 protein</fullName>
    </submittedName>
</protein>
<comment type="caution">
    <text evidence="4">The sequence shown here is derived from an EMBL/GenBank/DDBJ whole genome shotgun (WGS) entry which is preliminary data.</text>
</comment>
<evidence type="ECO:0000313" key="5">
    <source>
        <dbReference type="Proteomes" id="UP001362899"/>
    </source>
</evidence>
<proteinExistence type="predicted"/>
<dbReference type="PANTHER" id="PTHR24171">
    <property type="entry name" value="ANKYRIN REPEAT DOMAIN-CONTAINING PROTEIN 39-RELATED"/>
    <property type="match status" value="1"/>
</dbReference>
<dbReference type="Pfam" id="PF12796">
    <property type="entry name" value="Ank_2"/>
    <property type="match status" value="2"/>
</dbReference>
<dbReference type="InterPro" id="IPR002110">
    <property type="entry name" value="Ankyrin_rpt"/>
</dbReference>
<dbReference type="InterPro" id="IPR036770">
    <property type="entry name" value="Ankyrin_rpt-contain_sf"/>
</dbReference>
<name>A0AAV5RJB2_STABA</name>
<evidence type="ECO:0000256" key="3">
    <source>
        <dbReference type="PROSITE-ProRule" id="PRU00023"/>
    </source>
</evidence>
<keyword evidence="1" id="KW-0677">Repeat</keyword>
<dbReference type="PROSITE" id="PS50297">
    <property type="entry name" value="ANK_REP_REGION"/>
    <property type="match status" value="2"/>
</dbReference>
<dbReference type="AlphaFoldDB" id="A0AAV5RJB2"/>
<keyword evidence="5" id="KW-1185">Reference proteome</keyword>
<reference evidence="4 5" key="1">
    <citation type="journal article" date="2023" name="Elife">
        <title>Identification of key yeast species and microbe-microbe interactions impacting larval growth of Drosophila in the wild.</title>
        <authorList>
            <person name="Mure A."/>
            <person name="Sugiura Y."/>
            <person name="Maeda R."/>
            <person name="Honda K."/>
            <person name="Sakurai N."/>
            <person name="Takahashi Y."/>
            <person name="Watada M."/>
            <person name="Katoh T."/>
            <person name="Gotoh A."/>
            <person name="Gotoh Y."/>
            <person name="Taniguchi I."/>
            <person name="Nakamura K."/>
            <person name="Hayashi T."/>
            <person name="Katayama T."/>
            <person name="Uemura T."/>
            <person name="Hattori Y."/>
        </authorList>
    </citation>
    <scope>NUCLEOTIDE SEQUENCE [LARGE SCALE GENOMIC DNA]</scope>
    <source>
        <strain evidence="4 5">SB-73</strain>
    </source>
</reference>
<feature type="repeat" description="ANK" evidence="3">
    <location>
        <begin position="108"/>
        <end position="140"/>
    </location>
</feature>
<evidence type="ECO:0000256" key="1">
    <source>
        <dbReference type="ARBA" id="ARBA00022737"/>
    </source>
</evidence>
<dbReference type="PROSITE" id="PS50088">
    <property type="entry name" value="ANK_REPEAT"/>
    <property type="match status" value="3"/>
</dbReference>
<dbReference type="SUPFAM" id="SSF48403">
    <property type="entry name" value="Ankyrin repeat"/>
    <property type="match status" value="1"/>
</dbReference>
<feature type="repeat" description="ANK" evidence="3">
    <location>
        <begin position="174"/>
        <end position="206"/>
    </location>
</feature>
<dbReference type="EMBL" id="BTGC01000003">
    <property type="protein sequence ID" value="GMM50803.1"/>
    <property type="molecule type" value="Genomic_DNA"/>
</dbReference>
<dbReference type="SMART" id="SM00248">
    <property type="entry name" value="ANK"/>
    <property type="match status" value="4"/>
</dbReference>
<evidence type="ECO:0000313" key="4">
    <source>
        <dbReference type="EMBL" id="GMM50803.1"/>
    </source>
</evidence>
<organism evidence="4 5">
    <name type="scientific">Starmerella bacillaris</name>
    <name type="common">Yeast</name>
    <name type="synonym">Candida zemplinina</name>
    <dbReference type="NCBI Taxonomy" id="1247836"/>
    <lineage>
        <taxon>Eukaryota</taxon>
        <taxon>Fungi</taxon>
        <taxon>Dikarya</taxon>
        <taxon>Ascomycota</taxon>
        <taxon>Saccharomycotina</taxon>
        <taxon>Dipodascomycetes</taxon>
        <taxon>Dipodascales</taxon>
        <taxon>Trichomonascaceae</taxon>
        <taxon>Starmerella</taxon>
    </lineage>
</organism>
<dbReference type="Proteomes" id="UP001362899">
    <property type="component" value="Unassembled WGS sequence"/>
</dbReference>
<keyword evidence="2 3" id="KW-0040">ANK repeat</keyword>
<dbReference type="PANTHER" id="PTHR24171:SF9">
    <property type="entry name" value="ANKYRIN REPEAT DOMAIN-CONTAINING PROTEIN 39"/>
    <property type="match status" value="1"/>
</dbReference>